<organism evidence="1 2">
    <name type="scientific">Centaurea solstitialis</name>
    <name type="common">yellow star-thistle</name>
    <dbReference type="NCBI Taxonomy" id="347529"/>
    <lineage>
        <taxon>Eukaryota</taxon>
        <taxon>Viridiplantae</taxon>
        <taxon>Streptophyta</taxon>
        <taxon>Embryophyta</taxon>
        <taxon>Tracheophyta</taxon>
        <taxon>Spermatophyta</taxon>
        <taxon>Magnoliopsida</taxon>
        <taxon>eudicotyledons</taxon>
        <taxon>Gunneridae</taxon>
        <taxon>Pentapetalae</taxon>
        <taxon>asterids</taxon>
        <taxon>campanulids</taxon>
        <taxon>Asterales</taxon>
        <taxon>Asteraceae</taxon>
        <taxon>Carduoideae</taxon>
        <taxon>Cardueae</taxon>
        <taxon>Centaureinae</taxon>
        <taxon>Centaurea</taxon>
    </lineage>
</organism>
<gene>
    <name evidence="1" type="ORF">OSB04_008007</name>
</gene>
<keyword evidence="2" id="KW-1185">Reference proteome</keyword>
<sequence length="93" mass="11237">MVIERFGMEKETLWEGGPQHVEGGRLVWCNIIKVRHELEKIDLNFTFWKEVGREDETGFWRDIWVGNERLDERFKRLFLLETIKEGSIAEKRE</sequence>
<comment type="caution">
    <text evidence="1">The sequence shown here is derived from an EMBL/GenBank/DDBJ whole genome shotgun (WGS) entry which is preliminary data.</text>
</comment>
<name>A0AA38WJ31_9ASTR</name>
<dbReference type="EMBL" id="JARYMX010000002">
    <property type="protein sequence ID" value="KAJ9562847.1"/>
    <property type="molecule type" value="Genomic_DNA"/>
</dbReference>
<dbReference type="Proteomes" id="UP001172457">
    <property type="component" value="Chromosome 2"/>
</dbReference>
<accession>A0AA38WJ31</accession>
<evidence type="ECO:0000313" key="1">
    <source>
        <dbReference type="EMBL" id="KAJ9562847.1"/>
    </source>
</evidence>
<protein>
    <submittedName>
        <fullName evidence="1">Uncharacterized protein</fullName>
    </submittedName>
</protein>
<reference evidence="1" key="1">
    <citation type="submission" date="2023-03" db="EMBL/GenBank/DDBJ databases">
        <title>Chromosome-scale reference genome and RAD-based genetic map of yellow starthistle (Centaurea solstitialis) reveal putative structural variation and QTLs associated with invader traits.</title>
        <authorList>
            <person name="Reatini B."/>
            <person name="Cang F.A."/>
            <person name="Jiang Q."/>
            <person name="Mckibben M.T.W."/>
            <person name="Barker M.S."/>
            <person name="Rieseberg L.H."/>
            <person name="Dlugosch K.M."/>
        </authorList>
    </citation>
    <scope>NUCLEOTIDE SEQUENCE</scope>
    <source>
        <strain evidence="1">CAN-66</strain>
        <tissue evidence="1">Leaf</tissue>
    </source>
</reference>
<dbReference type="AlphaFoldDB" id="A0AA38WJ31"/>
<evidence type="ECO:0000313" key="2">
    <source>
        <dbReference type="Proteomes" id="UP001172457"/>
    </source>
</evidence>
<proteinExistence type="predicted"/>